<dbReference type="InterPro" id="IPR041685">
    <property type="entry name" value="AAA_GajA/Old/RecF-like"/>
</dbReference>
<dbReference type="RefSeq" id="WP_163730104.1">
    <property type="nucleotide sequence ID" value="NZ_AP022601.1"/>
</dbReference>
<reference evidence="3 4" key="1">
    <citation type="journal article" date="2019" name="Emerg. Microbes Infect.">
        <title>Comprehensive subspecies identification of 175 nontuberculous mycobacteria species based on 7547 genomic profiles.</title>
        <authorList>
            <person name="Matsumoto Y."/>
            <person name="Kinjo T."/>
            <person name="Motooka D."/>
            <person name="Nabeya D."/>
            <person name="Jung N."/>
            <person name="Uechi K."/>
            <person name="Horii T."/>
            <person name="Iida T."/>
            <person name="Fujita J."/>
            <person name="Nakamura S."/>
        </authorList>
    </citation>
    <scope>NUCLEOTIDE SEQUENCE [LARGE SCALE GENOMIC DNA]</scope>
    <source>
        <strain evidence="3 4">JCM 6399</strain>
    </source>
</reference>
<dbReference type="PANTHER" id="PTHR41259:SF1">
    <property type="entry name" value="DOUBLE-STRAND BREAK REPAIR RAD50 ATPASE, PUTATIVE-RELATED"/>
    <property type="match status" value="1"/>
</dbReference>
<dbReference type="EMBL" id="AP022601">
    <property type="protein sequence ID" value="BBY93106.1"/>
    <property type="molecule type" value="Genomic_DNA"/>
</dbReference>
<dbReference type="Proteomes" id="UP000465785">
    <property type="component" value="Chromosome"/>
</dbReference>
<feature type="coiled-coil region" evidence="1">
    <location>
        <begin position="338"/>
        <end position="391"/>
    </location>
</feature>
<evidence type="ECO:0000259" key="2">
    <source>
        <dbReference type="Pfam" id="PF13175"/>
    </source>
</evidence>
<dbReference type="Pfam" id="PF13175">
    <property type="entry name" value="AAA_15"/>
    <property type="match status" value="1"/>
</dbReference>
<accession>A0A9W4B2X5</accession>
<name>A0A9W4B2X5_9MYCO</name>
<keyword evidence="4" id="KW-1185">Reference proteome</keyword>
<organism evidence="3 4">
    <name type="scientific">Mycobacterium gallinarum</name>
    <dbReference type="NCBI Taxonomy" id="39689"/>
    <lineage>
        <taxon>Bacteria</taxon>
        <taxon>Bacillati</taxon>
        <taxon>Actinomycetota</taxon>
        <taxon>Actinomycetes</taxon>
        <taxon>Mycobacteriales</taxon>
        <taxon>Mycobacteriaceae</taxon>
        <taxon>Mycobacterium</taxon>
    </lineage>
</organism>
<evidence type="ECO:0000313" key="4">
    <source>
        <dbReference type="Proteomes" id="UP000465785"/>
    </source>
</evidence>
<evidence type="ECO:0000256" key="1">
    <source>
        <dbReference type="SAM" id="Coils"/>
    </source>
</evidence>
<dbReference type="AlphaFoldDB" id="A0A9W4B2X5"/>
<protein>
    <recommendedName>
        <fullName evidence="2">Endonuclease GajA/Old nuclease/RecF-like AAA domain-containing protein</fullName>
    </recommendedName>
</protein>
<gene>
    <name evidence="3" type="ORF">MGALJ_27750</name>
</gene>
<feature type="domain" description="Endonuclease GajA/Old nuclease/RecF-like AAA" evidence="2">
    <location>
        <begin position="1"/>
        <end position="64"/>
    </location>
</feature>
<dbReference type="InterPro" id="IPR027417">
    <property type="entry name" value="P-loop_NTPase"/>
</dbReference>
<dbReference type="KEGG" id="mgau:MGALJ_27750"/>
<sequence>MKLHRMVLTNYRGITHREIEFPDRGVVVVSGANEIGKSSMIEALDLLLESKDRSSKKEVKQVKPTHADVGAEITAEISTGPYRFVYRKRFHKRAETELTVLAPRREQLTGDEAHERVRAMLTETVDTCLWQAQRVLQSASTSVVDLSGCDALSRALDVAAGEATGVSEAQPAAGNGTDALLIDRVEAEYLDYFTRTGRPTGQWAAATNRLRAADQELARCAAAMAEVDDAVRRHAELTPQLERLTAERVDADKQLVAAQTAAEAVAALAGQLKQAEQVASAADAIRATSVAAVNERRKLAEQIDARAAAIVDLEASAAAAAEELATAAEVQQAAEVVAEQARAAMAIAQVRAEAARRNVDQLVARDEADRVSSLLAKIAGAQRDLERTEAELAGIALTAERMRAIEVAKSAVDVATGQVELMSAHVELVAIGDIEVRLGGESHPLAEGESWSTSVSAETEFEVPGVLTARVAPGTPASETQAKLAAAQEVLSTALVTGGVADVAAARTLDERRQQLMTTRDRLVTRIEALTGDASAEQLRTRLAELTARQPATADLFGIDPVAARAELESATVAVTQAIAEGDKHRKVAEAAAKQLGERETCVALVRDKLVTEQGQIMLAREELARQRAAATDAELAVKAEAHEEEARRANILVAELRDELAGAAPDAVATALSEAARNAEALGRAHDEVVEALREVKTQLKVYGTEGRKGQLDAAETEREHAEADYLRVQRRARAAELLRSVITRHRDATRLRYVDPFRSEVERLGRLVFGDSFEVDVDSDLKIRSRTLSGRTVPYESLSGGAKEQLGIVARLAGAALVAKEDTVPVVIDDALGFTDADRLVKMGAVFNAVGGDGQVIVLTCSPQRYAAVDGAHHIALTT</sequence>
<proteinExistence type="predicted"/>
<evidence type="ECO:0000313" key="3">
    <source>
        <dbReference type="EMBL" id="BBY93106.1"/>
    </source>
</evidence>
<keyword evidence="1" id="KW-0175">Coiled coil</keyword>
<dbReference type="PANTHER" id="PTHR41259">
    <property type="entry name" value="DOUBLE-STRAND BREAK REPAIR RAD50 ATPASE, PUTATIVE-RELATED"/>
    <property type="match status" value="1"/>
</dbReference>
<dbReference type="SUPFAM" id="SSF52540">
    <property type="entry name" value="P-loop containing nucleoside triphosphate hydrolases"/>
    <property type="match status" value="1"/>
</dbReference>
<dbReference type="Gene3D" id="3.40.50.300">
    <property type="entry name" value="P-loop containing nucleotide triphosphate hydrolases"/>
    <property type="match status" value="2"/>
</dbReference>